<evidence type="ECO:0000313" key="3">
    <source>
        <dbReference type="Proteomes" id="UP000050761"/>
    </source>
</evidence>
<dbReference type="Proteomes" id="UP000050761">
    <property type="component" value="Unassembled WGS sequence"/>
</dbReference>
<gene>
    <name evidence="2" type="ORF">HPBE_LOCUS11973</name>
</gene>
<keyword evidence="3" id="KW-1185">Reference proteome</keyword>
<reference evidence="4" key="2">
    <citation type="submission" date="2019-09" db="UniProtKB">
        <authorList>
            <consortium name="WormBaseParasite"/>
        </authorList>
    </citation>
    <scope>IDENTIFICATION</scope>
</reference>
<protein>
    <submittedName>
        <fullName evidence="2 4">Uncharacterized protein</fullName>
    </submittedName>
</protein>
<name>A0A183FUR7_HELPZ</name>
<dbReference type="AlphaFoldDB" id="A0A183FUR7"/>
<accession>A0A183FUR7</accession>
<accession>A0A3P8D2C9</accession>
<feature type="compositionally biased region" description="Polar residues" evidence="1">
    <location>
        <begin position="1"/>
        <end position="12"/>
    </location>
</feature>
<reference evidence="2 3" key="1">
    <citation type="submission" date="2018-11" db="EMBL/GenBank/DDBJ databases">
        <authorList>
            <consortium name="Pathogen Informatics"/>
        </authorList>
    </citation>
    <scope>NUCLEOTIDE SEQUENCE [LARGE SCALE GENOMIC DNA]</scope>
</reference>
<feature type="region of interest" description="Disordered" evidence="1">
    <location>
        <begin position="1"/>
        <end position="44"/>
    </location>
</feature>
<sequence>MTQPSAGSSTTRGALDALSARPSSSTEETTSSDYALAIPPSEKRAAAQRERWRCLADRRGTRMHIVASRSWSWIAAAEKALELGSPLPSEAVPANRFFGEEKLSVKALRKTSDERQIVMREVRSPLSSGSTP</sequence>
<evidence type="ECO:0000256" key="1">
    <source>
        <dbReference type="SAM" id="MobiDB-lite"/>
    </source>
</evidence>
<dbReference type="WBParaSite" id="HPBE_0001197201-mRNA-1">
    <property type="protein sequence ID" value="HPBE_0001197201-mRNA-1"/>
    <property type="gene ID" value="HPBE_0001197201"/>
</dbReference>
<feature type="compositionally biased region" description="Low complexity" evidence="1">
    <location>
        <begin position="23"/>
        <end position="32"/>
    </location>
</feature>
<proteinExistence type="predicted"/>
<evidence type="ECO:0000313" key="2">
    <source>
        <dbReference type="EMBL" id="VDO90472.1"/>
    </source>
</evidence>
<evidence type="ECO:0000313" key="4">
    <source>
        <dbReference type="WBParaSite" id="HPBE_0001197201-mRNA-1"/>
    </source>
</evidence>
<organism evidence="3 4">
    <name type="scientific">Heligmosomoides polygyrus</name>
    <name type="common">Parasitic roundworm</name>
    <dbReference type="NCBI Taxonomy" id="6339"/>
    <lineage>
        <taxon>Eukaryota</taxon>
        <taxon>Metazoa</taxon>
        <taxon>Ecdysozoa</taxon>
        <taxon>Nematoda</taxon>
        <taxon>Chromadorea</taxon>
        <taxon>Rhabditida</taxon>
        <taxon>Rhabditina</taxon>
        <taxon>Rhabditomorpha</taxon>
        <taxon>Strongyloidea</taxon>
        <taxon>Heligmosomidae</taxon>
        <taxon>Heligmosomoides</taxon>
    </lineage>
</organism>
<dbReference type="EMBL" id="UZAH01027306">
    <property type="protein sequence ID" value="VDO90472.1"/>
    <property type="molecule type" value="Genomic_DNA"/>
</dbReference>